<dbReference type="SUPFAM" id="SSF54631">
    <property type="entry name" value="CBS-domain pair"/>
    <property type="match status" value="1"/>
</dbReference>
<evidence type="ECO:0000313" key="6">
    <source>
        <dbReference type="Proteomes" id="UP001597368"/>
    </source>
</evidence>
<evidence type="ECO:0000259" key="4">
    <source>
        <dbReference type="PROSITE" id="PS51371"/>
    </source>
</evidence>
<dbReference type="Gene3D" id="3.30.1340.30">
    <property type="match status" value="1"/>
</dbReference>
<dbReference type="RefSeq" id="WP_379568495.1">
    <property type="nucleotide sequence ID" value="NZ_JBHUFV010000003.1"/>
</dbReference>
<dbReference type="InterPro" id="IPR000644">
    <property type="entry name" value="CBS_dom"/>
</dbReference>
<dbReference type="PROSITE" id="PS51371">
    <property type="entry name" value="CBS"/>
    <property type="match status" value="2"/>
</dbReference>
<dbReference type="Proteomes" id="UP001597368">
    <property type="component" value="Unassembled WGS sequence"/>
</dbReference>
<dbReference type="PIRSF" id="PIRSF036990">
    <property type="entry name" value="UCP036990_CBS_BON"/>
    <property type="match status" value="1"/>
</dbReference>
<dbReference type="CDD" id="cd04586">
    <property type="entry name" value="CBS_pair_BON_assoc"/>
    <property type="match status" value="1"/>
</dbReference>
<evidence type="ECO:0000313" key="5">
    <source>
        <dbReference type="EMBL" id="MFD1930260.1"/>
    </source>
</evidence>
<dbReference type="InterPro" id="IPR017080">
    <property type="entry name" value="UCP036990_CBS_BON"/>
</dbReference>
<dbReference type="SMART" id="SM00116">
    <property type="entry name" value="CBS"/>
    <property type="match status" value="2"/>
</dbReference>
<gene>
    <name evidence="5" type="ORF">ACFSKW_02095</name>
</gene>
<keyword evidence="1 2" id="KW-0129">CBS domain</keyword>
<sequence length="227" mass="25757">MRTRVEDVMTRQVISVDFDTPFKDVAETLIQHGISAVPVVDADGRVAGVISEADLLRKEEFRELFYREGYRPPLRVRRRHRDAERKATGDTAYELMSAPAVSISREATVVAAARLMDEHDLKRLVVRDDDGCLVGIVSRRDLLRTFVRDDEEIAKDVREDVFERALWNDPSQVTVTVDHGIVTLNGHMDRRSSAAIAARMTQRVNGVVDVVDNLTWDEDDTPVWDGR</sequence>
<dbReference type="InterPro" id="IPR046342">
    <property type="entry name" value="CBS_dom_sf"/>
</dbReference>
<comment type="caution">
    <text evidence="5">The sequence shown here is derived from an EMBL/GenBank/DDBJ whole genome shotgun (WGS) entry which is preliminary data.</text>
</comment>
<dbReference type="Gene3D" id="3.10.580.10">
    <property type="entry name" value="CBS-domain"/>
    <property type="match status" value="1"/>
</dbReference>
<reference evidence="6" key="1">
    <citation type="journal article" date="2019" name="Int. J. Syst. Evol. Microbiol.">
        <title>The Global Catalogue of Microorganisms (GCM) 10K type strain sequencing project: providing services to taxonomists for standard genome sequencing and annotation.</title>
        <authorList>
            <consortium name="The Broad Institute Genomics Platform"/>
            <consortium name="The Broad Institute Genome Sequencing Center for Infectious Disease"/>
            <person name="Wu L."/>
            <person name="Ma J."/>
        </authorList>
    </citation>
    <scope>NUCLEOTIDE SEQUENCE [LARGE SCALE GENOMIC DNA]</scope>
    <source>
        <strain evidence="6">ICMP 6774ER</strain>
    </source>
</reference>
<evidence type="ECO:0000259" key="3">
    <source>
        <dbReference type="PROSITE" id="PS50914"/>
    </source>
</evidence>
<name>A0ABW4SL58_9ACTN</name>
<evidence type="ECO:0000256" key="2">
    <source>
        <dbReference type="PROSITE-ProRule" id="PRU00703"/>
    </source>
</evidence>
<dbReference type="Pfam" id="PF04972">
    <property type="entry name" value="BON"/>
    <property type="match status" value="1"/>
</dbReference>
<proteinExistence type="predicted"/>
<dbReference type="EMBL" id="JBHUFV010000003">
    <property type="protein sequence ID" value="MFD1930260.1"/>
    <property type="molecule type" value="Genomic_DNA"/>
</dbReference>
<accession>A0ABW4SL58</accession>
<protein>
    <submittedName>
        <fullName evidence="5">CBS domain-containing protein</fullName>
    </submittedName>
</protein>
<feature type="domain" description="CBS" evidence="4">
    <location>
        <begin position="96"/>
        <end position="152"/>
    </location>
</feature>
<dbReference type="Pfam" id="PF00571">
    <property type="entry name" value="CBS"/>
    <property type="match status" value="2"/>
</dbReference>
<organism evidence="5 6">
    <name type="scientific">Nonomuraea mangrovi</name>
    <dbReference type="NCBI Taxonomy" id="2316207"/>
    <lineage>
        <taxon>Bacteria</taxon>
        <taxon>Bacillati</taxon>
        <taxon>Actinomycetota</taxon>
        <taxon>Actinomycetes</taxon>
        <taxon>Streptosporangiales</taxon>
        <taxon>Streptosporangiaceae</taxon>
        <taxon>Nonomuraea</taxon>
    </lineage>
</organism>
<dbReference type="InterPro" id="IPR007055">
    <property type="entry name" value="BON_dom"/>
</dbReference>
<keyword evidence="6" id="KW-1185">Reference proteome</keyword>
<dbReference type="PROSITE" id="PS50914">
    <property type="entry name" value="BON"/>
    <property type="match status" value="1"/>
</dbReference>
<dbReference type="InterPro" id="IPR051257">
    <property type="entry name" value="Diverse_CBS-Domain"/>
</dbReference>
<feature type="domain" description="CBS" evidence="4">
    <location>
        <begin position="9"/>
        <end position="68"/>
    </location>
</feature>
<feature type="domain" description="BON" evidence="3">
    <location>
        <begin position="149"/>
        <end position="218"/>
    </location>
</feature>
<evidence type="ECO:0000256" key="1">
    <source>
        <dbReference type="ARBA" id="ARBA00023122"/>
    </source>
</evidence>
<dbReference type="PANTHER" id="PTHR43080:SF29">
    <property type="entry name" value="OS02G0818000 PROTEIN"/>
    <property type="match status" value="1"/>
</dbReference>
<dbReference type="PANTHER" id="PTHR43080">
    <property type="entry name" value="CBS DOMAIN-CONTAINING PROTEIN CBSX3, MITOCHONDRIAL"/>
    <property type="match status" value="1"/>
</dbReference>